<name>A0A6A6H983_VIRVR</name>
<feature type="compositionally biased region" description="Basic and acidic residues" evidence="1">
    <location>
        <begin position="390"/>
        <end position="410"/>
    </location>
</feature>
<organism evidence="2 3">
    <name type="scientific">Viridothelium virens</name>
    <name type="common">Speckled blister lichen</name>
    <name type="synonym">Trypethelium virens</name>
    <dbReference type="NCBI Taxonomy" id="1048519"/>
    <lineage>
        <taxon>Eukaryota</taxon>
        <taxon>Fungi</taxon>
        <taxon>Dikarya</taxon>
        <taxon>Ascomycota</taxon>
        <taxon>Pezizomycotina</taxon>
        <taxon>Dothideomycetes</taxon>
        <taxon>Dothideomycetes incertae sedis</taxon>
        <taxon>Trypetheliales</taxon>
        <taxon>Trypetheliaceae</taxon>
        <taxon>Viridothelium</taxon>
    </lineage>
</organism>
<reference evidence="2" key="1">
    <citation type="journal article" date="2020" name="Stud. Mycol.">
        <title>101 Dothideomycetes genomes: a test case for predicting lifestyles and emergence of pathogens.</title>
        <authorList>
            <person name="Haridas S."/>
            <person name="Albert R."/>
            <person name="Binder M."/>
            <person name="Bloem J."/>
            <person name="Labutti K."/>
            <person name="Salamov A."/>
            <person name="Andreopoulos B."/>
            <person name="Baker S."/>
            <person name="Barry K."/>
            <person name="Bills G."/>
            <person name="Bluhm B."/>
            <person name="Cannon C."/>
            <person name="Castanera R."/>
            <person name="Culley D."/>
            <person name="Daum C."/>
            <person name="Ezra D."/>
            <person name="Gonzalez J."/>
            <person name="Henrissat B."/>
            <person name="Kuo A."/>
            <person name="Liang C."/>
            <person name="Lipzen A."/>
            <person name="Lutzoni F."/>
            <person name="Magnuson J."/>
            <person name="Mondo S."/>
            <person name="Nolan M."/>
            <person name="Ohm R."/>
            <person name="Pangilinan J."/>
            <person name="Park H.-J."/>
            <person name="Ramirez L."/>
            <person name="Alfaro M."/>
            <person name="Sun H."/>
            <person name="Tritt A."/>
            <person name="Yoshinaga Y."/>
            <person name="Zwiers L.-H."/>
            <person name="Turgeon B."/>
            <person name="Goodwin S."/>
            <person name="Spatafora J."/>
            <person name="Crous P."/>
            <person name="Grigoriev I."/>
        </authorList>
    </citation>
    <scope>NUCLEOTIDE SEQUENCE</scope>
    <source>
        <strain evidence="2">Tuck. ex Michener</strain>
    </source>
</reference>
<dbReference type="OrthoDB" id="436496at2759"/>
<evidence type="ECO:0000313" key="3">
    <source>
        <dbReference type="Proteomes" id="UP000800092"/>
    </source>
</evidence>
<evidence type="ECO:0000256" key="1">
    <source>
        <dbReference type="SAM" id="MobiDB-lite"/>
    </source>
</evidence>
<feature type="compositionally biased region" description="Polar residues" evidence="1">
    <location>
        <begin position="219"/>
        <end position="256"/>
    </location>
</feature>
<feature type="region of interest" description="Disordered" evidence="1">
    <location>
        <begin position="214"/>
        <end position="259"/>
    </location>
</feature>
<feature type="region of interest" description="Disordered" evidence="1">
    <location>
        <begin position="388"/>
        <end position="410"/>
    </location>
</feature>
<protein>
    <submittedName>
        <fullName evidence="2">Uncharacterized protein</fullName>
    </submittedName>
</protein>
<evidence type="ECO:0000313" key="2">
    <source>
        <dbReference type="EMBL" id="KAF2234388.1"/>
    </source>
</evidence>
<dbReference type="Proteomes" id="UP000800092">
    <property type="component" value="Unassembled WGS sequence"/>
</dbReference>
<gene>
    <name evidence="2" type="ORF">EV356DRAFT_576820</name>
</gene>
<accession>A0A6A6H983</accession>
<dbReference type="EMBL" id="ML991799">
    <property type="protein sequence ID" value="KAF2234388.1"/>
    <property type="molecule type" value="Genomic_DNA"/>
</dbReference>
<dbReference type="AlphaFoldDB" id="A0A6A6H983"/>
<keyword evidence="3" id="KW-1185">Reference proteome</keyword>
<proteinExistence type="predicted"/>
<sequence length="410" mass="45468">MPTFRSIRVALCNDYDTHGTPEFKDGSLDIKGPIFDVYAPTYHGSPLHVKYSILPPQPENSYFLFKLFVNGIHFVSWGTGPEDGYKGKVSFGLFNGGENERGHIIIEKKALAFSEAWKNNTDQRQGLLEIKVHRANARRRVTKDFEPGDFCRGSDETKAPSLVDIRSYGYLKKPEKQRYYEYALLDPKDSPFVNFRYHFMNLEQLEALAGLAEQDETPRNQSAGSSIEGSASRYSTATSSDLPSAIHTPTSISAQSEPEMASPLEIANHQGTNTQTMFNGTDNFCRRLSFPPRTRLLPTSSQDLLREHSLVPRKPGTLHSADLSLMRSTTEDALGRYGVAITPPERPCAVGTIENMESSDSSLDRSQKSRLLAARGLKGVVANALRRKATGSDEKAKNNGARCDHGSEQS</sequence>